<evidence type="ECO:0000259" key="2">
    <source>
        <dbReference type="PROSITE" id="PS51384"/>
    </source>
</evidence>
<organism evidence="3 4">
    <name type="scientific">Streptomyces gilvosporeus</name>
    <dbReference type="NCBI Taxonomy" id="553510"/>
    <lineage>
        <taxon>Bacteria</taxon>
        <taxon>Bacillati</taxon>
        <taxon>Actinomycetota</taxon>
        <taxon>Actinomycetes</taxon>
        <taxon>Kitasatosporales</taxon>
        <taxon>Streptomycetaceae</taxon>
        <taxon>Streptomyces</taxon>
    </lineage>
</organism>
<dbReference type="OrthoDB" id="9796486at2"/>
<keyword evidence="1" id="KW-0001">2Fe-2S</keyword>
<dbReference type="InterPro" id="IPR039261">
    <property type="entry name" value="FNR_nucleotide-bd"/>
</dbReference>
<dbReference type="GO" id="GO:0046872">
    <property type="term" value="F:metal ion binding"/>
    <property type="evidence" value="ECO:0007669"/>
    <property type="project" value="UniProtKB-KW"/>
</dbReference>
<dbReference type="Pfam" id="PF00175">
    <property type="entry name" value="NAD_binding_1"/>
    <property type="match status" value="1"/>
</dbReference>
<reference evidence="3 4" key="1">
    <citation type="submission" date="2017-04" db="EMBL/GenBank/DDBJ databases">
        <title>Complete Genome Sequence of Streptomyces gilvosporeus F607, a Capable Producer of Natamycin.</title>
        <authorList>
            <person name="Zong G."/>
            <person name="Zhong C."/>
            <person name="Fu J."/>
            <person name="Qin R."/>
            <person name="Cao G."/>
        </authorList>
    </citation>
    <scope>NUCLEOTIDE SEQUENCE [LARGE SCALE GENOMIC DNA]</scope>
    <source>
        <strain evidence="3 4">F607</strain>
    </source>
</reference>
<dbReference type="EMBL" id="CP020569">
    <property type="protein sequence ID" value="ARF53366.1"/>
    <property type="molecule type" value="Genomic_DNA"/>
</dbReference>
<dbReference type="InterPro" id="IPR001433">
    <property type="entry name" value="OxRdtase_FAD/NAD-bd"/>
</dbReference>
<dbReference type="InterPro" id="IPR017938">
    <property type="entry name" value="Riboflavin_synthase-like_b-brl"/>
</dbReference>
<dbReference type="InterPro" id="IPR050353">
    <property type="entry name" value="PyrK_electron_transfer"/>
</dbReference>
<keyword evidence="1" id="KW-0411">Iron-sulfur</keyword>
<dbReference type="GO" id="GO:0016491">
    <property type="term" value="F:oxidoreductase activity"/>
    <property type="evidence" value="ECO:0007669"/>
    <property type="project" value="InterPro"/>
</dbReference>
<protein>
    <submittedName>
        <fullName evidence="3">Oxidoreductase</fullName>
    </submittedName>
</protein>
<feature type="binding site" evidence="1">
    <location>
        <position position="246"/>
    </location>
    <ligand>
        <name>[2Fe-2S] cluster</name>
        <dbReference type="ChEBI" id="CHEBI:190135"/>
    </ligand>
</feature>
<keyword evidence="1" id="KW-0479">Metal-binding</keyword>
<dbReference type="AlphaFoldDB" id="A0A1V0TK98"/>
<dbReference type="PANTHER" id="PTHR43513">
    <property type="entry name" value="DIHYDROOROTATE DEHYDROGENASE B (NAD(+)), ELECTRON TRANSFER SUBUNIT"/>
    <property type="match status" value="1"/>
</dbReference>
<feature type="binding site" evidence="1">
    <location>
        <position position="238"/>
    </location>
    <ligand>
        <name>[2Fe-2S] cluster</name>
        <dbReference type="ChEBI" id="CHEBI:190135"/>
    </ligand>
</feature>
<dbReference type="CDD" id="cd06221">
    <property type="entry name" value="sulfite_reductase_like"/>
    <property type="match status" value="1"/>
</dbReference>
<evidence type="ECO:0000256" key="1">
    <source>
        <dbReference type="PIRSR" id="PIRSR006816-2"/>
    </source>
</evidence>
<comment type="cofactor">
    <cofactor evidence="1">
        <name>[2Fe-2S] cluster</name>
        <dbReference type="ChEBI" id="CHEBI:190135"/>
    </cofactor>
    <text evidence="1">Binds 1 [2Fe-2S] cluster per subunit.</text>
</comment>
<dbReference type="Pfam" id="PF10418">
    <property type="entry name" value="DHODB_Fe-S_bind"/>
    <property type="match status" value="1"/>
</dbReference>
<dbReference type="GO" id="GO:0006221">
    <property type="term" value="P:pyrimidine nucleotide biosynthetic process"/>
    <property type="evidence" value="ECO:0007669"/>
    <property type="project" value="InterPro"/>
</dbReference>
<feature type="binding site" evidence="1">
    <location>
        <position position="254"/>
    </location>
    <ligand>
        <name>[2Fe-2S] cluster</name>
        <dbReference type="ChEBI" id="CHEBI:190135"/>
    </ligand>
</feature>
<gene>
    <name evidence="3" type="ORF">B1H19_03585</name>
</gene>
<dbReference type="PROSITE" id="PS51384">
    <property type="entry name" value="FAD_FR"/>
    <property type="match status" value="1"/>
</dbReference>
<dbReference type="GO" id="GO:0050660">
    <property type="term" value="F:flavin adenine dinucleotide binding"/>
    <property type="evidence" value="ECO:0007669"/>
    <property type="project" value="InterPro"/>
</dbReference>
<dbReference type="STRING" id="553510.B1H19_03585"/>
<dbReference type="SUPFAM" id="SSF52343">
    <property type="entry name" value="Ferredoxin reductase-like, C-terminal NADP-linked domain"/>
    <property type="match status" value="1"/>
</dbReference>
<dbReference type="Gene3D" id="3.40.50.80">
    <property type="entry name" value="Nucleotide-binding domain of ferredoxin-NADP reductase (FNR) module"/>
    <property type="match status" value="1"/>
</dbReference>
<proteinExistence type="predicted"/>
<feature type="domain" description="FAD-binding FR-type" evidence="2">
    <location>
        <begin position="8"/>
        <end position="103"/>
    </location>
</feature>
<name>A0A1V0TK98_9ACTN</name>
<dbReference type="InterPro" id="IPR017927">
    <property type="entry name" value="FAD-bd_FR_type"/>
</dbReference>
<feature type="binding site" evidence="1">
    <location>
        <position position="243"/>
    </location>
    <ligand>
        <name>[2Fe-2S] cluster</name>
        <dbReference type="ChEBI" id="CHEBI:190135"/>
    </ligand>
</feature>
<dbReference type="InterPro" id="IPR019480">
    <property type="entry name" value="Dihydroorotate_DH_Fe-S-bd"/>
</dbReference>
<keyword evidence="1" id="KW-0408">Iron</keyword>
<evidence type="ECO:0000313" key="4">
    <source>
        <dbReference type="Proteomes" id="UP000192726"/>
    </source>
</evidence>
<dbReference type="Gene3D" id="2.40.30.10">
    <property type="entry name" value="Translation factors"/>
    <property type="match status" value="1"/>
</dbReference>
<dbReference type="RefSeq" id="WP_083102800.1">
    <property type="nucleotide sequence ID" value="NZ_CP020569.1"/>
</dbReference>
<dbReference type="PRINTS" id="PR00406">
    <property type="entry name" value="CYTB5RDTASE"/>
</dbReference>
<dbReference type="PIRSF" id="PIRSF006816">
    <property type="entry name" value="Cyc3_hyd_g"/>
    <property type="match status" value="1"/>
</dbReference>
<dbReference type="Proteomes" id="UP000192726">
    <property type="component" value="Chromosome"/>
</dbReference>
<keyword evidence="4" id="KW-1185">Reference proteome</keyword>
<dbReference type="SUPFAM" id="SSF63380">
    <property type="entry name" value="Riboflavin synthase domain-like"/>
    <property type="match status" value="1"/>
</dbReference>
<dbReference type="KEGG" id="sgv:B1H19_03585"/>
<sequence length="274" mass="28778">MTADGPDMVPVPYRVAERTDETPDTAEIVLQPVAAPLPPCAPGQFAMVYAFGVGDIPLSLSGIDGHVLTHTVRSVGAVSAALHGLRPGATVGVRGPLGTGWDLPTAAGRDLLIVAGGLGLAPLRPLVTAVLATPQRYGRLNILIGARTPGDLVCARDFDGWRAAGARLQVTVDRPDDTWQGDVGVVTALLDRAEFDLGNTTAFLCGPEVMIRATARDLAHRGLAPDRIRISLERTMHCGTGHCGHCQLGPLLLCRDGPVVSWSVAETLLSVREL</sequence>
<accession>A0A1V0TK98</accession>
<evidence type="ECO:0000313" key="3">
    <source>
        <dbReference type="EMBL" id="ARF53366.1"/>
    </source>
</evidence>
<dbReference type="InterPro" id="IPR012165">
    <property type="entry name" value="Cyt_c3_hydrogenase_gsu"/>
</dbReference>
<dbReference type="GO" id="GO:0051537">
    <property type="term" value="F:2 iron, 2 sulfur cluster binding"/>
    <property type="evidence" value="ECO:0007669"/>
    <property type="project" value="UniProtKB-KW"/>
</dbReference>